<keyword evidence="2" id="KW-1185">Reference proteome</keyword>
<dbReference type="RefSeq" id="WP_173126959.1">
    <property type="nucleotide sequence ID" value="NZ_JABRWJ010000006.1"/>
</dbReference>
<dbReference type="CDD" id="cd09021">
    <property type="entry name" value="Aldose_epim_Ec_YphB"/>
    <property type="match status" value="1"/>
</dbReference>
<evidence type="ECO:0000313" key="1">
    <source>
        <dbReference type="EMBL" id="NRF69665.1"/>
    </source>
</evidence>
<dbReference type="InterPro" id="IPR014718">
    <property type="entry name" value="GH-type_carb-bd"/>
</dbReference>
<dbReference type="Gene3D" id="2.70.98.10">
    <property type="match status" value="1"/>
</dbReference>
<dbReference type="SUPFAM" id="SSF74650">
    <property type="entry name" value="Galactose mutarotase-like"/>
    <property type="match status" value="1"/>
</dbReference>
<protein>
    <submittedName>
        <fullName evidence="1">Aldose 1-epimerase</fullName>
    </submittedName>
</protein>
<dbReference type="Pfam" id="PF01263">
    <property type="entry name" value="Aldose_epim"/>
    <property type="match status" value="1"/>
</dbReference>
<dbReference type="Proteomes" id="UP000737171">
    <property type="component" value="Unassembled WGS sequence"/>
</dbReference>
<dbReference type="InterPro" id="IPR008183">
    <property type="entry name" value="Aldose_1/G6P_1-epimerase"/>
</dbReference>
<accession>A0ABX2EM10</accession>
<dbReference type="InterPro" id="IPR011013">
    <property type="entry name" value="Gal_mutarotase_sf_dom"/>
</dbReference>
<dbReference type="EMBL" id="JABRWJ010000006">
    <property type="protein sequence ID" value="NRF69665.1"/>
    <property type="molecule type" value="Genomic_DNA"/>
</dbReference>
<evidence type="ECO:0000313" key="2">
    <source>
        <dbReference type="Proteomes" id="UP000737171"/>
    </source>
</evidence>
<sequence length="289" mass="32092">MTSTTSAPVKSIELQAGDLRLALRPDIGGCIAGLWRGDVPVMRSPDADTIATARDAGSFALAPFSNRLGFSRFRWQGQDHRIVANVAETPHALHGVAWMRGWEVVSASGTEAELRYVHRGDEYWPFDFTLVQRFVLSAAALEQHLVFTNTGSQPQPVGLGWHPYFVKRPRSRLHVELAERWETDANQLPTRKLAQPGIDGDVAHLAFDHCFEGWRGAARIRDEKLSLKLTSSLPYLVVHTPEQRDYFCVEPVSHVSNAIHMAEPAAHGLRSLGASETTDAWMKLEIAPV</sequence>
<comment type="caution">
    <text evidence="1">The sequence shown here is derived from an EMBL/GenBank/DDBJ whole genome shotgun (WGS) entry which is preliminary data.</text>
</comment>
<proteinExistence type="predicted"/>
<reference evidence="1 2" key="1">
    <citation type="submission" date="2020-05" db="EMBL/GenBank/DDBJ databases">
        <title>Aquincola sp. isolate from soil.</title>
        <authorList>
            <person name="Han J."/>
            <person name="Kim D.-U."/>
        </authorList>
    </citation>
    <scope>NUCLEOTIDE SEQUENCE [LARGE SCALE GENOMIC DNA]</scope>
    <source>
        <strain evidence="1 2">S2</strain>
    </source>
</reference>
<organism evidence="1 2">
    <name type="scientific">Pseudaquabacterium terrae</name>
    <dbReference type="NCBI Taxonomy" id="2732868"/>
    <lineage>
        <taxon>Bacteria</taxon>
        <taxon>Pseudomonadati</taxon>
        <taxon>Pseudomonadota</taxon>
        <taxon>Betaproteobacteria</taxon>
        <taxon>Burkholderiales</taxon>
        <taxon>Sphaerotilaceae</taxon>
        <taxon>Pseudaquabacterium</taxon>
    </lineage>
</organism>
<name>A0ABX2EM10_9BURK</name>
<gene>
    <name evidence="1" type="ORF">HLB44_21915</name>
</gene>